<dbReference type="OrthoDB" id="9995831at2759"/>
<evidence type="ECO:0000313" key="3">
    <source>
        <dbReference type="Proteomes" id="UP000757232"/>
    </source>
</evidence>
<dbReference type="Proteomes" id="UP000757232">
    <property type="component" value="Unassembled WGS sequence"/>
</dbReference>
<comment type="caution">
    <text evidence="2">The sequence shown here is derived from an EMBL/GenBank/DDBJ whole genome shotgun (WGS) entry which is preliminary data.</text>
</comment>
<protein>
    <submittedName>
        <fullName evidence="2">Uncharacterized protein</fullName>
    </submittedName>
</protein>
<evidence type="ECO:0000313" key="2">
    <source>
        <dbReference type="EMBL" id="OCB87548.1"/>
    </source>
</evidence>
<dbReference type="AlphaFoldDB" id="A0A9Q5HWY8"/>
<organism evidence="2 3">
    <name type="scientific">Sanghuangporus baumii</name>
    <name type="common">Phellinus baumii</name>
    <dbReference type="NCBI Taxonomy" id="108892"/>
    <lineage>
        <taxon>Eukaryota</taxon>
        <taxon>Fungi</taxon>
        <taxon>Dikarya</taxon>
        <taxon>Basidiomycota</taxon>
        <taxon>Agaricomycotina</taxon>
        <taxon>Agaricomycetes</taxon>
        <taxon>Hymenochaetales</taxon>
        <taxon>Hymenochaetaceae</taxon>
        <taxon>Sanghuangporus</taxon>
    </lineage>
</organism>
<accession>A0A9Q5HWY8</accession>
<reference evidence="2" key="1">
    <citation type="submission" date="2016-06" db="EMBL/GenBank/DDBJ databases">
        <title>Draft Genome sequence of the fungus Inonotus baumii.</title>
        <authorList>
            <person name="Zhu H."/>
            <person name="Lin W."/>
        </authorList>
    </citation>
    <scope>NUCLEOTIDE SEQUENCE</scope>
    <source>
        <strain evidence="2">821</strain>
    </source>
</reference>
<feature type="region of interest" description="Disordered" evidence="1">
    <location>
        <begin position="359"/>
        <end position="417"/>
    </location>
</feature>
<sequence length="417" mass="46774">MHARRRANTDVSETEQLFYFPRMDSLHHQQQQQQGAGLGTSSQGLVRHRNNLSSFSLSSHISLPNRVSTLEAYELIYGDGAAPGAMPTEAIERLYEANAGTCHEAVLRYRNDFADRMQYVILFLCRYPSKCKFLPSRAKRCDWLAETFLLCSYENPLVTASSRHIISEINALTRQLRELDVPRPLAMFKTLFRPSETYEEARESWFQVLRVWSEIDEMYDSESFDGHRLSIVEHTLNVLIFPGLHSDGRPASDVEVSSLVSLPTIGAHVTNPKPVLAIPGLRRLPLPSPLHLKLHVISRLSFNEQGRITRHRDFYDVRDVLALVPGVRAAQWIGTRAAAQGLAFASRLTGWVFGKKGGSTDAVNDSEDDVSPSVSPIYTSSSRRPDMNALGLHFSEGRSTGRPSRPCQAPDVDRDAE</sequence>
<feature type="compositionally biased region" description="Low complexity" evidence="1">
    <location>
        <begin position="371"/>
        <end position="382"/>
    </location>
</feature>
<gene>
    <name evidence="2" type="ORF">A7U60_g5453</name>
</gene>
<dbReference type="EMBL" id="LNZH02000191">
    <property type="protein sequence ID" value="OCB87548.1"/>
    <property type="molecule type" value="Genomic_DNA"/>
</dbReference>
<proteinExistence type="predicted"/>
<evidence type="ECO:0000256" key="1">
    <source>
        <dbReference type="SAM" id="MobiDB-lite"/>
    </source>
</evidence>
<name>A0A9Q5HWY8_SANBA</name>
<keyword evidence="3" id="KW-1185">Reference proteome</keyword>